<evidence type="ECO:0000313" key="15">
    <source>
        <dbReference type="Proteomes" id="UP000215367"/>
    </source>
</evidence>
<evidence type="ECO:0000256" key="9">
    <source>
        <dbReference type="ARBA" id="ARBA00022898"/>
    </source>
</evidence>
<comment type="catalytic activity">
    <reaction evidence="11">
        <text>L-valine + 2-oxoglutarate = 3-methyl-2-oxobutanoate + L-glutamate</text>
        <dbReference type="Rhea" id="RHEA:24813"/>
        <dbReference type="ChEBI" id="CHEBI:11851"/>
        <dbReference type="ChEBI" id="CHEBI:16810"/>
        <dbReference type="ChEBI" id="CHEBI:29985"/>
        <dbReference type="ChEBI" id="CHEBI:57762"/>
        <dbReference type="EC" id="2.6.1.42"/>
    </reaction>
</comment>
<evidence type="ECO:0000256" key="1">
    <source>
        <dbReference type="ARBA" id="ARBA00001933"/>
    </source>
</evidence>
<sequence>MARWAYVNGRYLPHRQAAVHVEDRGFQFADGVYEVVTLLDGRFADLDGHMERLGRSLSELRMDWPAAPRVVTMIARELVRRNGVRNGSLYIQVTRGVAPRDFKFPVDVPATLVMTVKRVTAFAKPEQLEKGVAVVTVPDIRWGRRDIKTVGLLAPVLAKQQAAEAGAYEAWLIDPDGTVTEGSSSNAWIVTQGGVLVTRAPSQKILNGITRLSLLRLAGERGIPVEERSFKVEEALAAREAFVSSAGTFALPVTRIDGKPVGEGRPGPITRTLRQAYLDYVAGRVPS</sequence>
<comment type="similarity">
    <text evidence="6">Belongs to the class-IV pyridoxal-phosphate-dependent aminotransferase family.</text>
</comment>
<dbReference type="Pfam" id="PF01063">
    <property type="entry name" value="Aminotran_4"/>
    <property type="match status" value="1"/>
</dbReference>
<dbReference type="InterPro" id="IPR050571">
    <property type="entry name" value="Class-IV_PLP-Dep_Aminotrnsfr"/>
</dbReference>
<dbReference type="PANTHER" id="PTHR42743:SF11">
    <property type="entry name" value="AMINODEOXYCHORISMATE LYASE"/>
    <property type="match status" value="1"/>
</dbReference>
<keyword evidence="10" id="KW-0100">Branched-chain amino acid biosynthesis</keyword>
<evidence type="ECO:0000256" key="5">
    <source>
        <dbReference type="ARBA" id="ARBA00005072"/>
    </source>
</evidence>
<dbReference type="EC" id="2.6.1.42" evidence="7"/>
<dbReference type="GO" id="GO:0052656">
    <property type="term" value="F:L-isoleucine-2-oxoglutarate transaminase activity"/>
    <property type="evidence" value="ECO:0007669"/>
    <property type="project" value="RHEA"/>
</dbReference>
<comment type="pathway">
    <text evidence="5">Amino-acid biosynthesis; L-leucine biosynthesis; L-leucine from 3-methyl-2-oxobutanoate: step 4/4.</text>
</comment>
<evidence type="ECO:0000256" key="10">
    <source>
        <dbReference type="ARBA" id="ARBA00023304"/>
    </source>
</evidence>
<dbReference type="InterPro" id="IPR043131">
    <property type="entry name" value="BCAT-like_N"/>
</dbReference>
<gene>
    <name evidence="14" type="ORF">CHT98_07030</name>
</gene>
<dbReference type="EMBL" id="NOWT01000004">
    <property type="protein sequence ID" value="OYD85153.1"/>
    <property type="molecule type" value="Genomic_DNA"/>
</dbReference>
<evidence type="ECO:0000256" key="4">
    <source>
        <dbReference type="ARBA" id="ARBA00004931"/>
    </source>
</evidence>
<dbReference type="Gene3D" id="3.30.470.10">
    <property type="match status" value="1"/>
</dbReference>
<geneLocation type="plasmid" evidence="14">
    <name>unnamed</name>
</geneLocation>
<dbReference type="CDD" id="cd01558">
    <property type="entry name" value="D-AAT_like"/>
    <property type="match status" value="1"/>
</dbReference>
<evidence type="ECO:0000256" key="7">
    <source>
        <dbReference type="ARBA" id="ARBA00013053"/>
    </source>
</evidence>
<comment type="pathway">
    <text evidence="4">Amino-acid biosynthesis; L-valine biosynthesis; L-valine from pyruvate: step 4/4.</text>
</comment>
<organism evidence="14 15">
    <name type="scientific">Azospirillum brasilense</name>
    <dbReference type="NCBI Taxonomy" id="192"/>
    <lineage>
        <taxon>Bacteria</taxon>
        <taxon>Pseudomonadati</taxon>
        <taxon>Pseudomonadota</taxon>
        <taxon>Alphaproteobacteria</taxon>
        <taxon>Rhodospirillales</taxon>
        <taxon>Azospirillaceae</taxon>
        <taxon>Azospirillum</taxon>
    </lineage>
</organism>
<dbReference type="NCBIfam" id="NF005209">
    <property type="entry name" value="PRK06680.1"/>
    <property type="match status" value="1"/>
</dbReference>
<name>A0A235HHX8_AZOBR</name>
<dbReference type="InterPro" id="IPR001544">
    <property type="entry name" value="Aminotrans_IV"/>
</dbReference>
<dbReference type="GO" id="GO:0052655">
    <property type="term" value="F:L-valine-2-oxoglutarate transaminase activity"/>
    <property type="evidence" value="ECO:0007669"/>
    <property type="project" value="RHEA"/>
</dbReference>
<evidence type="ECO:0000256" key="13">
    <source>
        <dbReference type="ARBA" id="ARBA00049229"/>
    </source>
</evidence>
<evidence type="ECO:0000256" key="8">
    <source>
        <dbReference type="ARBA" id="ARBA00014472"/>
    </source>
</evidence>
<dbReference type="Proteomes" id="UP000215367">
    <property type="component" value="Unassembled WGS sequence"/>
</dbReference>
<dbReference type="FunFam" id="3.20.10.10:FF:000002">
    <property type="entry name" value="D-alanine aminotransferase"/>
    <property type="match status" value="1"/>
</dbReference>
<comment type="cofactor">
    <cofactor evidence="1">
        <name>pyridoxal 5'-phosphate</name>
        <dbReference type="ChEBI" id="CHEBI:597326"/>
    </cofactor>
</comment>
<dbReference type="GO" id="GO:0005829">
    <property type="term" value="C:cytosol"/>
    <property type="evidence" value="ECO:0007669"/>
    <property type="project" value="TreeGrafter"/>
</dbReference>
<dbReference type="InterPro" id="IPR043132">
    <property type="entry name" value="BCAT-like_C"/>
</dbReference>
<dbReference type="RefSeq" id="WP_094302523.1">
    <property type="nucleotide sequence ID" value="NZ_NOWT01000004.1"/>
</dbReference>
<keyword evidence="14" id="KW-0032">Aminotransferase</keyword>
<comment type="caution">
    <text evidence="14">The sequence shown here is derived from an EMBL/GenBank/DDBJ whole genome shotgun (WGS) entry which is preliminary data.</text>
</comment>
<comment type="catalytic activity">
    <reaction evidence="12">
        <text>L-isoleucine + 2-oxoglutarate = (S)-3-methyl-2-oxopentanoate + L-glutamate</text>
        <dbReference type="Rhea" id="RHEA:24801"/>
        <dbReference type="ChEBI" id="CHEBI:16810"/>
        <dbReference type="ChEBI" id="CHEBI:29985"/>
        <dbReference type="ChEBI" id="CHEBI:35146"/>
        <dbReference type="ChEBI" id="CHEBI:58045"/>
        <dbReference type="EC" id="2.6.1.42"/>
    </reaction>
</comment>
<comment type="function">
    <text evidence="2">Acts on leucine, isoleucine and valine.</text>
</comment>
<protein>
    <recommendedName>
        <fullName evidence="8">Probable branched-chain-amino-acid aminotransferase</fullName>
        <ecNumber evidence="7">2.6.1.42</ecNumber>
    </recommendedName>
</protein>
<dbReference type="GO" id="GO:0052654">
    <property type="term" value="F:L-leucine-2-oxoglutarate transaminase activity"/>
    <property type="evidence" value="ECO:0007669"/>
    <property type="project" value="RHEA"/>
</dbReference>
<evidence type="ECO:0000256" key="12">
    <source>
        <dbReference type="ARBA" id="ARBA00048798"/>
    </source>
</evidence>
<reference evidence="14 15" key="1">
    <citation type="submission" date="2017-07" db="EMBL/GenBank/DDBJ databases">
        <title>Whole genome sequence of Azospirillum brasilense 2A1, a potential biofertilizer strain.</title>
        <authorList>
            <person name="Fontana C.A."/>
            <person name="Toffoli L.M."/>
            <person name="Salazar S.M."/>
            <person name="Puglisi E."/>
            <person name="Pedraza R."/>
            <person name="Bassi D."/>
            <person name="Cocconcelli P.S."/>
        </authorList>
    </citation>
    <scope>NUCLEOTIDE SEQUENCE [LARGE SCALE GENOMIC DNA]</scope>
    <source>
        <strain evidence="14 15">2A1</strain>
        <plasmid evidence="14">unnamed</plasmid>
    </source>
</reference>
<accession>A0A235HHX8</accession>
<evidence type="ECO:0000256" key="11">
    <source>
        <dbReference type="ARBA" id="ARBA00048212"/>
    </source>
</evidence>
<evidence type="ECO:0000256" key="2">
    <source>
        <dbReference type="ARBA" id="ARBA00003109"/>
    </source>
</evidence>
<dbReference type="GO" id="GO:0008652">
    <property type="term" value="P:amino acid biosynthetic process"/>
    <property type="evidence" value="ECO:0007669"/>
    <property type="project" value="UniProtKB-ARBA"/>
</dbReference>
<comment type="catalytic activity">
    <reaction evidence="13">
        <text>L-leucine + 2-oxoglutarate = 4-methyl-2-oxopentanoate + L-glutamate</text>
        <dbReference type="Rhea" id="RHEA:18321"/>
        <dbReference type="ChEBI" id="CHEBI:16810"/>
        <dbReference type="ChEBI" id="CHEBI:17865"/>
        <dbReference type="ChEBI" id="CHEBI:29985"/>
        <dbReference type="ChEBI" id="CHEBI:57427"/>
        <dbReference type="EC" id="2.6.1.42"/>
    </reaction>
</comment>
<keyword evidence="10" id="KW-0028">Amino-acid biosynthesis</keyword>
<dbReference type="PANTHER" id="PTHR42743">
    <property type="entry name" value="AMINO-ACID AMINOTRANSFERASE"/>
    <property type="match status" value="1"/>
</dbReference>
<keyword evidence="14" id="KW-0808">Transferase</keyword>
<keyword evidence="9" id="KW-0663">Pyridoxal phosphate</keyword>
<dbReference type="InterPro" id="IPR036038">
    <property type="entry name" value="Aminotransferase-like"/>
</dbReference>
<evidence type="ECO:0000313" key="14">
    <source>
        <dbReference type="EMBL" id="OYD85153.1"/>
    </source>
</evidence>
<keyword evidence="14" id="KW-0614">Plasmid</keyword>
<evidence type="ECO:0000256" key="3">
    <source>
        <dbReference type="ARBA" id="ARBA00004824"/>
    </source>
</evidence>
<proteinExistence type="inferred from homology"/>
<dbReference type="SUPFAM" id="SSF56752">
    <property type="entry name" value="D-aminoacid aminotransferase-like PLP-dependent enzymes"/>
    <property type="match status" value="1"/>
</dbReference>
<dbReference type="AlphaFoldDB" id="A0A235HHX8"/>
<dbReference type="GO" id="GO:0009082">
    <property type="term" value="P:branched-chain amino acid biosynthetic process"/>
    <property type="evidence" value="ECO:0007669"/>
    <property type="project" value="UniProtKB-KW"/>
</dbReference>
<comment type="pathway">
    <text evidence="3">Amino-acid biosynthesis; L-isoleucine biosynthesis; L-isoleucine from 2-oxobutanoate: step 4/4.</text>
</comment>
<dbReference type="Gene3D" id="3.20.10.10">
    <property type="entry name" value="D-amino Acid Aminotransferase, subunit A, domain 2"/>
    <property type="match status" value="1"/>
</dbReference>
<evidence type="ECO:0000256" key="6">
    <source>
        <dbReference type="ARBA" id="ARBA00009320"/>
    </source>
</evidence>